<keyword evidence="1" id="KW-0175">Coiled coil</keyword>
<proteinExistence type="predicted"/>
<evidence type="ECO:0000313" key="3">
    <source>
        <dbReference type="EMBL" id="CCC06245.1"/>
    </source>
</evidence>
<evidence type="ECO:0000256" key="2">
    <source>
        <dbReference type="SAM" id="MobiDB-lite"/>
    </source>
</evidence>
<protein>
    <submittedName>
        <fullName evidence="3">WGS project CABT00000000 data, contig 2.1</fullName>
    </submittedName>
</protein>
<dbReference type="HOGENOM" id="CLU_765404_0_0_1"/>
<gene>
    <name evidence="3" type="ORF">SMAC_00462</name>
</gene>
<dbReference type="KEGG" id="smp:10809499"/>
<dbReference type="GeneID" id="10809499"/>
<evidence type="ECO:0000313" key="4">
    <source>
        <dbReference type="Proteomes" id="UP000001881"/>
    </source>
</evidence>
<evidence type="ECO:0000256" key="1">
    <source>
        <dbReference type="SAM" id="Coils"/>
    </source>
</evidence>
<comment type="caution">
    <text evidence="3">The sequence shown here is derived from an EMBL/GenBank/DDBJ whole genome shotgun (WGS) entry which is preliminary data.</text>
</comment>
<accession>F7VL68</accession>
<dbReference type="VEuPathDB" id="FungiDB:SMAC_00462"/>
<dbReference type="EMBL" id="CABT02000001">
    <property type="protein sequence ID" value="CCC06245.1"/>
    <property type="molecule type" value="Genomic_DNA"/>
</dbReference>
<feature type="coiled-coil region" evidence="1">
    <location>
        <begin position="217"/>
        <end position="280"/>
    </location>
</feature>
<keyword evidence="4" id="KW-1185">Reference proteome</keyword>
<feature type="region of interest" description="Disordered" evidence="2">
    <location>
        <begin position="340"/>
        <end position="362"/>
    </location>
</feature>
<name>F7VL68_SORMK</name>
<dbReference type="AlphaFoldDB" id="F7VL68"/>
<feature type="coiled-coil region" evidence="1">
    <location>
        <begin position="71"/>
        <end position="103"/>
    </location>
</feature>
<dbReference type="InParanoid" id="F7VL68"/>
<organism evidence="3 4">
    <name type="scientific">Sordaria macrospora (strain ATCC MYA-333 / DSM 997 / K(L3346) / K-hell)</name>
    <dbReference type="NCBI Taxonomy" id="771870"/>
    <lineage>
        <taxon>Eukaryota</taxon>
        <taxon>Fungi</taxon>
        <taxon>Dikarya</taxon>
        <taxon>Ascomycota</taxon>
        <taxon>Pezizomycotina</taxon>
        <taxon>Sordariomycetes</taxon>
        <taxon>Sordariomycetidae</taxon>
        <taxon>Sordariales</taxon>
        <taxon>Sordariaceae</taxon>
        <taxon>Sordaria</taxon>
    </lineage>
</organism>
<reference evidence="3 4" key="1">
    <citation type="journal article" date="2010" name="PLoS Genet.">
        <title>De novo assembly of a 40 Mb eukaryotic genome from short sequence reads: Sordaria macrospora, a model organism for fungal morphogenesis.</title>
        <authorList>
            <person name="Nowrousian M."/>
            <person name="Stajich J."/>
            <person name="Chu M."/>
            <person name="Engh I."/>
            <person name="Espagne E."/>
            <person name="Halliday K."/>
            <person name="Kamerewerd J."/>
            <person name="Kempken F."/>
            <person name="Knab B."/>
            <person name="Kuo H.C."/>
            <person name="Osiewacz H.D."/>
            <person name="Poeggeler S."/>
            <person name="Read N."/>
            <person name="Seiler S."/>
            <person name="Smith K."/>
            <person name="Zickler D."/>
            <person name="Kueck U."/>
            <person name="Freitag M."/>
        </authorList>
    </citation>
    <scope>NUCLEOTIDE SEQUENCE [LARGE SCALE GENOMIC DNA]</scope>
    <source>
        <strain evidence="4">ATCC MYA-333 / DSM 997 / K(L3346) / K-hell</strain>
        <tissue evidence="3">Mycelium</tissue>
    </source>
</reference>
<sequence>MATTFHLFPYLPWELPPSASLSASASPPGLESTLPAKPKLTVTRFPSLLDYQLQTYRPFKEQVERYLKDQRLAAEHEAERIRIKILEEEERRKGEEMVRLMEEETVRGMEETCRRLEESMTAEFRNMQSDFGSGSGLGGMMGPIIPGFDTRARTQQAMTAIEGQMEAMRHAIGGGPEDIRARIRVDIEASRRPPSEGIDGLLREFGIDVEGQVRAMEENQERMMREAEARTAALQTEMEGARRGRIEGMVELLREETQRRREADAMLEEEAARLREAQARMAAMGEGGGLEGIGPMGMNSGPGMRADRFDMGACMGEMGASSTTGTVGWQSGPAMTGVGRLGGTGSWGLGSARRASDGGKQI</sequence>
<dbReference type="Proteomes" id="UP000001881">
    <property type="component" value="Unassembled WGS sequence"/>
</dbReference>